<comment type="cofactor">
    <cofactor evidence="1">
        <name>Fe cation</name>
        <dbReference type="ChEBI" id="CHEBI:24875"/>
    </cofactor>
</comment>
<reference evidence="6" key="1">
    <citation type="submission" date="2011-10" db="EMBL/GenBank/DDBJ databases">
        <title>The Genome Sequence of Oxalobacter formigenes HOxBLS.</title>
        <authorList>
            <consortium name="The Broad Institute Genome Sequencing Platform"/>
            <person name="Earl A."/>
            <person name="Ward D."/>
            <person name="Feldgarden M."/>
            <person name="Gevers D."/>
            <person name="Allison M.J."/>
            <person name="Humphrey S."/>
            <person name="Young S.K."/>
            <person name="Zeng Q."/>
            <person name="Gargeya S."/>
            <person name="Fitzgerald M."/>
            <person name="Haas B."/>
            <person name="Abouelleil A."/>
            <person name="Alvarado L."/>
            <person name="Arachchi H.M."/>
            <person name="Berlin A."/>
            <person name="Brown A."/>
            <person name="Chapman S.B."/>
            <person name="Chen Z."/>
            <person name="Dunbar C."/>
            <person name="Freedman E."/>
            <person name="Gearin G."/>
            <person name="Goldberg J."/>
            <person name="Griggs A."/>
            <person name="Gujja S."/>
            <person name="Heiman D."/>
            <person name="Howarth C."/>
            <person name="Larson L."/>
            <person name="Lui A."/>
            <person name="MacDonald P.J.P."/>
            <person name="Montmayeur A."/>
            <person name="Murphy C."/>
            <person name="Neiman D."/>
            <person name="Pearson M."/>
            <person name="Priest M."/>
            <person name="Roberts A."/>
            <person name="Saif S."/>
            <person name="Shea T."/>
            <person name="Shenoy N."/>
            <person name="Sisk P."/>
            <person name="Stolte C."/>
            <person name="Sykes S."/>
            <person name="Wortman J."/>
            <person name="Nusbaum C."/>
            <person name="Birren B."/>
        </authorList>
    </citation>
    <scope>NUCLEOTIDE SEQUENCE [LARGE SCALE GENOMIC DNA]</scope>
    <source>
        <strain evidence="6">HOxBLS</strain>
    </source>
</reference>
<dbReference type="SUPFAM" id="SSF56796">
    <property type="entry name" value="Dehydroquinate synthase-like"/>
    <property type="match status" value="1"/>
</dbReference>
<name>C3X3L5_9BURK</name>
<dbReference type="InterPro" id="IPR039697">
    <property type="entry name" value="Alcohol_dehydrogenase_Fe"/>
</dbReference>
<dbReference type="Gene3D" id="3.40.50.1970">
    <property type="match status" value="1"/>
</dbReference>
<comment type="similarity">
    <text evidence="2">Belongs to the iron-containing alcohol dehydrogenase family.</text>
</comment>
<keyword evidence="3" id="KW-0560">Oxidoreductase</keyword>
<proteinExistence type="inferred from homology"/>
<dbReference type="CDD" id="cd08196">
    <property type="entry name" value="Fe-ADH-like"/>
    <property type="match status" value="1"/>
</dbReference>
<gene>
    <name evidence="6" type="ORF">OFAG_00954</name>
</gene>
<dbReference type="Pfam" id="PF25137">
    <property type="entry name" value="ADH_Fe_C"/>
    <property type="match status" value="1"/>
</dbReference>
<dbReference type="InterPro" id="IPR001670">
    <property type="entry name" value="ADH_Fe/GldA"/>
</dbReference>
<dbReference type="PANTHER" id="PTHR11496">
    <property type="entry name" value="ALCOHOL DEHYDROGENASE"/>
    <property type="match status" value="1"/>
</dbReference>
<dbReference type="FunFam" id="3.40.50.1970:FF:000003">
    <property type="entry name" value="Alcohol dehydrogenase, iron-containing"/>
    <property type="match status" value="1"/>
</dbReference>
<dbReference type="EMBL" id="ACDP02000020">
    <property type="protein sequence ID" value="EEO27801.2"/>
    <property type="molecule type" value="Genomic_DNA"/>
</dbReference>
<dbReference type="eggNOG" id="COG1454">
    <property type="taxonomic scope" value="Bacteria"/>
</dbReference>
<keyword evidence="7" id="KW-1185">Reference proteome</keyword>
<dbReference type="PANTHER" id="PTHR11496:SF83">
    <property type="entry name" value="HYDROXYACID-OXOACID TRANSHYDROGENASE, MITOCHONDRIAL"/>
    <property type="match status" value="1"/>
</dbReference>
<sequence length="373" mass="40079">MNWHYLQPVTIHFGNGMIACLKDEIRRLGGTRGLLVTSPSLEKNGLAARLVADNEKTLQTVYSRVSPNPDVSQCDACAGLIRQNGCDFVLAVGGGSVLDCAKAAAAFCTAAAPASEYLEKKRPLPEAHLPLIAVPTTAGTGSEITRVAVLSDHQKGLKAPLNTPVFYPATAIVDPELTYTVPKHVTACTGMDVLCHAIEAYWNIHHQPVCDALAIHAARLVFRHLETACEEPENALAREKMAEASVTAGLAFALPGTAAAHACSYPLTSNLGIPHGEACGLTIDHFMRINAEKDTDGRLRELAFATGFDNACSMADAISELKYRTGLKTSLAGYDLTDDQLEKLVQASLHPNLQNNPVPITEAMLRDLYRDLR</sequence>
<dbReference type="RefSeq" id="WP_020995033.1">
    <property type="nucleotide sequence ID" value="NZ_CABMNL010000001.1"/>
</dbReference>
<dbReference type="AlphaFoldDB" id="C3X3L5"/>
<dbReference type="Gene3D" id="1.20.1090.10">
    <property type="entry name" value="Dehydroquinate synthase-like - alpha domain"/>
    <property type="match status" value="1"/>
</dbReference>
<organism evidence="6 7">
    <name type="scientific">Oxalobacter paraformigenes</name>
    <dbReference type="NCBI Taxonomy" id="556268"/>
    <lineage>
        <taxon>Bacteria</taxon>
        <taxon>Pseudomonadati</taxon>
        <taxon>Pseudomonadota</taxon>
        <taxon>Betaproteobacteria</taxon>
        <taxon>Burkholderiales</taxon>
        <taxon>Oxalobacteraceae</taxon>
        <taxon>Oxalobacter</taxon>
    </lineage>
</organism>
<dbReference type="GO" id="GO:0004022">
    <property type="term" value="F:alcohol dehydrogenase (NAD+) activity"/>
    <property type="evidence" value="ECO:0007669"/>
    <property type="project" value="TreeGrafter"/>
</dbReference>
<feature type="domain" description="Fe-containing alcohol dehydrogenase-like C-terminal" evidence="5">
    <location>
        <begin position="186"/>
        <end position="371"/>
    </location>
</feature>
<comment type="caution">
    <text evidence="6">The sequence shown here is derived from an EMBL/GenBank/DDBJ whole genome shotgun (WGS) entry which is preliminary data.</text>
</comment>
<dbReference type="InterPro" id="IPR056798">
    <property type="entry name" value="ADH_Fe_C"/>
</dbReference>
<dbReference type="GO" id="GO:0046872">
    <property type="term" value="F:metal ion binding"/>
    <property type="evidence" value="ECO:0007669"/>
    <property type="project" value="InterPro"/>
</dbReference>
<feature type="domain" description="Alcohol dehydrogenase iron-type/glycerol dehydrogenase GldA" evidence="4">
    <location>
        <begin position="8"/>
        <end position="175"/>
    </location>
</feature>
<evidence type="ECO:0000313" key="7">
    <source>
        <dbReference type="Proteomes" id="UP000003973"/>
    </source>
</evidence>
<dbReference type="HOGENOM" id="CLU_007207_0_0_4"/>
<evidence type="ECO:0000256" key="3">
    <source>
        <dbReference type="ARBA" id="ARBA00023002"/>
    </source>
</evidence>
<dbReference type="PROSITE" id="PS00913">
    <property type="entry name" value="ADH_IRON_1"/>
    <property type="match status" value="1"/>
</dbReference>
<dbReference type="Proteomes" id="UP000003973">
    <property type="component" value="Unassembled WGS sequence"/>
</dbReference>
<dbReference type="InterPro" id="IPR018211">
    <property type="entry name" value="ADH_Fe_CS"/>
</dbReference>
<evidence type="ECO:0000256" key="2">
    <source>
        <dbReference type="ARBA" id="ARBA00007358"/>
    </source>
</evidence>
<evidence type="ECO:0000259" key="5">
    <source>
        <dbReference type="Pfam" id="PF25137"/>
    </source>
</evidence>
<accession>C3X3L5</accession>
<evidence type="ECO:0000259" key="4">
    <source>
        <dbReference type="Pfam" id="PF00465"/>
    </source>
</evidence>
<protein>
    <submittedName>
        <fullName evidence="6">Phosphonate metabolism-associated iron-containing alcohol dehydrogenase</fullName>
    </submittedName>
</protein>
<evidence type="ECO:0000313" key="6">
    <source>
        <dbReference type="EMBL" id="EEO27801.2"/>
    </source>
</evidence>
<evidence type="ECO:0000256" key="1">
    <source>
        <dbReference type="ARBA" id="ARBA00001962"/>
    </source>
</evidence>
<dbReference type="Pfam" id="PF00465">
    <property type="entry name" value="Fe-ADH"/>
    <property type="match status" value="1"/>
</dbReference>